<dbReference type="RefSeq" id="XP_003322423.2">
    <property type="nucleotide sequence ID" value="XM_003322375.2"/>
</dbReference>
<gene>
    <name evidence="2" type="ORF">PGTG_03960</name>
</gene>
<evidence type="ECO:0000313" key="2">
    <source>
        <dbReference type="EMBL" id="EFP78004.2"/>
    </source>
</evidence>
<dbReference type="HOGENOM" id="CLU_1918118_0_0_1"/>
<dbReference type="Proteomes" id="UP000008783">
    <property type="component" value="Unassembled WGS sequence"/>
</dbReference>
<feature type="region of interest" description="Disordered" evidence="1">
    <location>
        <begin position="97"/>
        <end position="132"/>
    </location>
</feature>
<dbReference type="KEGG" id="pgr:PGTG_03960"/>
<organism evidence="2 3">
    <name type="scientific">Puccinia graminis f. sp. tritici (strain CRL 75-36-700-3 / race SCCL)</name>
    <name type="common">Black stem rust fungus</name>
    <dbReference type="NCBI Taxonomy" id="418459"/>
    <lineage>
        <taxon>Eukaryota</taxon>
        <taxon>Fungi</taxon>
        <taxon>Dikarya</taxon>
        <taxon>Basidiomycota</taxon>
        <taxon>Pucciniomycotina</taxon>
        <taxon>Pucciniomycetes</taxon>
        <taxon>Pucciniales</taxon>
        <taxon>Pucciniaceae</taxon>
        <taxon>Puccinia</taxon>
    </lineage>
</organism>
<dbReference type="InParanoid" id="E3K129"/>
<reference key="1">
    <citation type="submission" date="2007-01" db="EMBL/GenBank/DDBJ databases">
        <title>The Genome Sequence of Puccinia graminis f. sp. tritici Strain CRL 75-36-700-3.</title>
        <authorList>
            <consortium name="The Broad Institute Genome Sequencing Platform"/>
            <person name="Birren B."/>
            <person name="Lander E."/>
            <person name="Galagan J."/>
            <person name="Nusbaum C."/>
            <person name="Devon K."/>
            <person name="Cuomo C."/>
            <person name="Jaffe D."/>
            <person name="Butler J."/>
            <person name="Alvarez P."/>
            <person name="Gnerre S."/>
            <person name="Grabherr M."/>
            <person name="Mauceli E."/>
            <person name="Brockman W."/>
            <person name="Young S."/>
            <person name="LaButti K."/>
            <person name="Sykes S."/>
            <person name="DeCaprio D."/>
            <person name="Crawford M."/>
            <person name="Koehrsen M."/>
            <person name="Engels R."/>
            <person name="Montgomery P."/>
            <person name="Pearson M."/>
            <person name="Howarth C."/>
            <person name="Larson L."/>
            <person name="White J."/>
            <person name="Zeng Q."/>
            <person name="Kodira C."/>
            <person name="Yandava C."/>
            <person name="Alvarado L."/>
            <person name="O'Leary S."/>
            <person name="Szabo L."/>
            <person name="Dean R."/>
            <person name="Schein J."/>
        </authorList>
    </citation>
    <scope>NUCLEOTIDE SEQUENCE</scope>
    <source>
        <strain>CRL 75-36-700-3</strain>
    </source>
</reference>
<keyword evidence="3" id="KW-1185">Reference proteome</keyword>
<dbReference type="GeneID" id="10541313"/>
<feature type="region of interest" description="Disordered" evidence="1">
    <location>
        <begin position="35"/>
        <end position="56"/>
    </location>
</feature>
<accession>E3K129</accession>
<protein>
    <submittedName>
        <fullName evidence="2">Uncharacterized protein</fullName>
    </submittedName>
</protein>
<name>E3K129_PUCGT</name>
<dbReference type="EMBL" id="DS178269">
    <property type="protein sequence ID" value="EFP78004.2"/>
    <property type="molecule type" value="Genomic_DNA"/>
</dbReference>
<sequence>MGRLGGCGIARKLPNYGRSTEFDIHTVVPRENPCYSQPNFKKKERKTGVGVEKDSAYSRRADWKGINRSGTQRDPRLSSSFILKHSSHFIQSVRYIDPPKSVNRQPCGKAPITYCEPPKRKGKQIKRKEQTH</sequence>
<evidence type="ECO:0000313" key="3">
    <source>
        <dbReference type="Proteomes" id="UP000008783"/>
    </source>
</evidence>
<evidence type="ECO:0000256" key="1">
    <source>
        <dbReference type="SAM" id="MobiDB-lite"/>
    </source>
</evidence>
<proteinExistence type="predicted"/>
<dbReference type="AlphaFoldDB" id="E3K129"/>
<dbReference type="VEuPathDB" id="FungiDB:PGTG_03960"/>
<reference evidence="3" key="2">
    <citation type="journal article" date="2011" name="Proc. Natl. Acad. Sci. U.S.A.">
        <title>Obligate biotrophy features unraveled by the genomic analysis of rust fungi.</title>
        <authorList>
            <person name="Duplessis S."/>
            <person name="Cuomo C.A."/>
            <person name="Lin Y.-C."/>
            <person name="Aerts A."/>
            <person name="Tisserant E."/>
            <person name="Veneault-Fourrey C."/>
            <person name="Joly D.L."/>
            <person name="Hacquard S."/>
            <person name="Amselem J."/>
            <person name="Cantarel B.L."/>
            <person name="Chiu R."/>
            <person name="Coutinho P.M."/>
            <person name="Feau N."/>
            <person name="Field M."/>
            <person name="Frey P."/>
            <person name="Gelhaye E."/>
            <person name="Goldberg J."/>
            <person name="Grabherr M.G."/>
            <person name="Kodira C.D."/>
            <person name="Kohler A."/>
            <person name="Kuees U."/>
            <person name="Lindquist E.A."/>
            <person name="Lucas S.M."/>
            <person name="Mago R."/>
            <person name="Mauceli E."/>
            <person name="Morin E."/>
            <person name="Murat C."/>
            <person name="Pangilinan J.L."/>
            <person name="Park R."/>
            <person name="Pearson M."/>
            <person name="Quesneville H."/>
            <person name="Rouhier N."/>
            <person name="Sakthikumar S."/>
            <person name="Salamov A.A."/>
            <person name="Schmutz J."/>
            <person name="Selles B."/>
            <person name="Shapiro H."/>
            <person name="Tanguay P."/>
            <person name="Tuskan G.A."/>
            <person name="Henrissat B."/>
            <person name="Van de Peer Y."/>
            <person name="Rouze P."/>
            <person name="Ellis J.G."/>
            <person name="Dodds P.N."/>
            <person name="Schein J.E."/>
            <person name="Zhong S."/>
            <person name="Hamelin R.C."/>
            <person name="Grigoriev I.V."/>
            <person name="Szabo L.J."/>
            <person name="Martin F."/>
        </authorList>
    </citation>
    <scope>NUCLEOTIDE SEQUENCE [LARGE SCALE GENOMIC DNA]</scope>
    <source>
        <strain evidence="3">CRL 75-36-700-3 / race SCCL</strain>
    </source>
</reference>